<dbReference type="InterPro" id="IPR050317">
    <property type="entry name" value="Plant_Fungal_Acyltransferase"/>
</dbReference>
<dbReference type="Proteomes" id="UP000823388">
    <property type="component" value="Chromosome 3N"/>
</dbReference>
<reference evidence="4" key="1">
    <citation type="submission" date="2020-05" db="EMBL/GenBank/DDBJ databases">
        <title>WGS assembly of Panicum virgatum.</title>
        <authorList>
            <person name="Lovell J.T."/>
            <person name="Jenkins J."/>
            <person name="Shu S."/>
            <person name="Juenger T.E."/>
            <person name="Schmutz J."/>
        </authorList>
    </citation>
    <scope>NUCLEOTIDE SEQUENCE</scope>
    <source>
        <strain evidence="4">AP13</strain>
    </source>
</reference>
<dbReference type="GO" id="GO:0016747">
    <property type="term" value="F:acyltransferase activity, transferring groups other than amino-acyl groups"/>
    <property type="evidence" value="ECO:0007669"/>
    <property type="project" value="UniProtKB-ARBA"/>
</dbReference>
<dbReference type="Gene3D" id="3.30.559.10">
    <property type="entry name" value="Chloramphenicol acetyltransferase-like domain"/>
    <property type="match status" value="2"/>
</dbReference>
<keyword evidence="2" id="KW-0808">Transferase</keyword>
<evidence type="ECO:0000256" key="1">
    <source>
        <dbReference type="ARBA" id="ARBA00009861"/>
    </source>
</evidence>
<dbReference type="EMBL" id="CM029042">
    <property type="protein sequence ID" value="KAG2614740.1"/>
    <property type="molecule type" value="Genomic_DNA"/>
</dbReference>
<evidence type="ECO:0000313" key="4">
    <source>
        <dbReference type="EMBL" id="KAG2614740.1"/>
    </source>
</evidence>
<organism evidence="4 5">
    <name type="scientific">Panicum virgatum</name>
    <name type="common">Blackwell switchgrass</name>
    <dbReference type="NCBI Taxonomy" id="38727"/>
    <lineage>
        <taxon>Eukaryota</taxon>
        <taxon>Viridiplantae</taxon>
        <taxon>Streptophyta</taxon>
        <taxon>Embryophyta</taxon>
        <taxon>Tracheophyta</taxon>
        <taxon>Spermatophyta</taxon>
        <taxon>Magnoliopsida</taxon>
        <taxon>Liliopsida</taxon>
        <taxon>Poales</taxon>
        <taxon>Poaceae</taxon>
        <taxon>PACMAD clade</taxon>
        <taxon>Panicoideae</taxon>
        <taxon>Panicodae</taxon>
        <taxon>Paniceae</taxon>
        <taxon>Panicinae</taxon>
        <taxon>Panicum</taxon>
        <taxon>Panicum sect. Hiantes</taxon>
    </lineage>
</organism>
<dbReference type="InterPro" id="IPR023213">
    <property type="entry name" value="CAT-like_dom_sf"/>
</dbReference>
<sequence>MDVQVQRTFVIPPPPSAEVPPTVFDLVAPAYHVTVLFAYAPPNPTSAALLAALADTLPRFLLLTARRLEHHPDHRRPFFLMGKGGAGALVVEAAVSSPLADHLPLAPSRDLERLHPPVDAATPHVLLLQINRFACGGLVVASSSHHQAADGYSMSTFFHAWADAVRSGGAPPGLVDRPPVPYGPGAVVPRRPPRCEFEHRGAEFLPRDAARRLPPARVHPSEIANLMLHFTGELVAELKARAHSKYTTFETVSAHLWRKITAARGRAADPARTALNVTVDGRTRLAGADSLPRGFFGNAVLTASAGTSARDLDRGSLADAAALVRAGVRSRDRRYFQSFIDFGALHGGEELEPAVGDEDNVLLPDVAADSWLHLELHRLDFGCGGRLAGILPAHSPLDGVVVLIPGLGKAGGVDVFVSLWHKHAEVLRDIAYTID</sequence>
<evidence type="ECO:0000256" key="3">
    <source>
        <dbReference type="ARBA" id="ARBA00023315"/>
    </source>
</evidence>
<dbReference type="SUPFAM" id="SSF52777">
    <property type="entry name" value="CoA-dependent acyltransferases"/>
    <property type="match status" value="1"/>
</dbReference>
<keyword evidence="3" id="KW-0012">Acyltransferase</keyword>
<comment type="similarity">
    <text evidence="1">Belongs to the plant acyltransferase family.</text>
</comment>
<protein>
    <submittedName>
        <fullName evidence="4">Uncharacterized protein</fullName>
    </submittedName>
</protein>
<gene>
    <name evidence="4" type="ORF">PVAP13_3NG005800</name>
</gene>
<dbReference type="PANTHER" id="PTHR31642:SF151">
    <property type="entry name" value="OS12G0134700 PROTEIN"/>
    <property type="match status" value="1"/>
</dbReference>
<proteinExistence type="inferred from homology"/>
<evidence type="ECO:0000256" key="2">
    <source>
        <dbReference type="ARBA" id="ARBA00022679"/>
    </source>
</evidence>
<dbReference type="AlphaFoldDB" id="A0A8T0TVB0"/>
<dbReference type="PANTHER" id="PTHR31642">
    <property type="entry name" value="TRICHOTHECENE 3-O-ACETYLTRANSFERASE"/>
    <property type="match status" value="1"/>
</dbReference>
<dbReference type="OrthoDB" id="674773at2759"/>
<name>A0A8T0TVB0_PANVG</name>
<keyword evidence="5" id="KW-1185">Reference proteome</keyword>
<accession>A0A8T0TVB0</accession>
<comment type="caution">
    <text evidence="4">The sequence shown here is derived from an EMBL/GenBank/DDBJ whole genome shotgun (WGS) entry which is preliminary data.</text>
</comment>
<evidence type="ECO:0000313" key="5">
    <source>
        <dbReference type="Proteomes" id="UP000823388"/>
    </source>
</evidence>
<dbReference type="Pfam" id="PF02458">
    <property type="entry name" value="Transferase"/>
    <property type="match status" value="1"/>
</dbReference>